<dbReference type="GO" id="GO:0043005">
    <property type="term" value="C:neuron projection"/>
    <property type="evidence" value="ECO:0007669"/>
    <property type="project" value="UniProtKB-SubCell"/>
</dbReference>
<evidence type="ECO:0000256" key="24">
    <source>
        <dbReference type="ARBA" id="ARBA00047438"/>
    </source>
</evidence>
<evidence type="ECO:0000259" key="42">
    <source>
        <dbReference type="Pfam" id="PF00151"/>
    </source>
</evidence>
<evidence type="ECO:0000256" key="7">
    <source>
        <dbReference type="ARBA" id="ARBA00022723"/>
    </source>
</evidence>
<proteinExistence type="inferred from homology"/>
<dbReference type="InterPro" id="IPR002331">
    <property type="entry name" value="Lipase_panc"/>
</dbReference>
<evidence type="ECO:0000256" key="28">
    <source>
        <dbReference type="ARBA" id="ARBA00048139"/>
    </source>
</evidence>
<comment type="catalytic activity">
    <reaction evidence="30">
        <text>1,2,3-tributanoylglycerol + H2O = dibutanoylglycerol + butanoate + H(+)</text>
        <dbReference type="Rhea" id="RHEA:40475"/>
        <dbReference type="ChEBI" id="CHEBI:15377"/>
        <dbReference type="ChEBI" id="CHEBI:15378"/>
        <dbReference type="ChEBI" id="CHEBI:17968"/>
        <dbReference type="ChEBI" id="CHEBI:35020"/>
        <dbReference type="ChEBI" id="CHEBI:76478"/>
    </reaction>
    <physiologicalReaction direction="left-to-right" evidence="30">
        <dbReference type="Rhea" id="RHEA:40476"/>
    </physiologicalReaction>
</comment>
<comment type="pathway">
    <text evidence="4">Lipid metabolism.</text>
</comment>
<evidence type="ECO:0000256" key="6">
    <source>
        <dbReference type="ARBA" id="ARBA00022525"/>
    </source>
</evidence>
<dbReference type="Gene3D" id="2.60.60.20">
    <property type="entry name" value="PLAT/LH2 domain"/>
    <property type="match status" value="1"/>
</dbReference>
<evidence type="ECO:0000256" key="40">
    <source>
        <dbReference type="RuleBase" id="RU004262"/>
    </source>
</evidence>
<evidence type="ECO:0000256" key="30">
    <source>
        <dbReference type="ARBA" id="ARBA00048377"/>
    </source>
</evidence>
<evidence type="ECO:0000256" key="26">
    <source>
        <dbReference type="ARBA" id="ARBA00047741"/>
    </source>
</evidence>
<evidence type="ECO:0000256" key="35">
    <source>
        <dbReference type="ARBA" id="ARBA00049290"/>
    </source>
</evidence>
<feature type="active site" description="Charge relay system" evidence="38">
    <location>
        <position position="312"/>
    </location>
</feature>
<evidence type="ECO:0000256" key="15">
    <source>
        <dbReference type="ARBA" id="ARBA00023273"/>
    </source>
</evidence>
<dbReference type="InterPro" id="IPR016272">
    <property type="entry name" value="Lipase_LIPH"/>
</dbReference>
<evidence type="ECO:0000256" key="22">
    <source>
        <dbReference type="ARBA" id="ARBA00047270"/>
    </source>
</evidence>
<feature type="active site" description="Charge relay system" evidence="38">
    <location>
        <position position="191"/>
    </location>
</feature>
<comment type="catalytic activity">
    <reaction evidence="23">
        <text>1,2-didodecanoyl-3-O-[alpha-D-galactosyl-(1-&gt;6)-beta-D-galactosyl]-sn-glycerol + H2O = dodecanoyl-3-O-[alpha-D-galactosyl-(1-&gt;6)-beta-D-galactosyl]-sn-glycerol + dodecanoate + H(+)</text>
        <dbReference type="Rhea" id="RHEA:48516"/>
        <dbReference type="ChEBI" id="CHEBI:15377"/>
        <dbReference type="ChEBI" id="CHEBI:15378"/>
        <dbReference type="ChEBI" id="CHEBI:18262"/>
        <dbReference type="ChEBI" id="CHEBI:90337"/>
        <dbReference type="ChEBI" id="CHEBI:90359"/>
    </reaction>
    <physiologicalReaction direction="left-to-right" evidence="23">
        <dbReference type="Rhea" id="RHEA:48517"/>
    </physiologicalReaction>
</comment>
<comment type="catalytic activity">
    <reaction evidence="29">
        <text>1,2-dioctanoyl-3-O-beta-D-galactosyl-sn-glycerol + H2O = octanoyl-3-(beta-D-galactosyl)-sn-glycerol + octanoate + H(+)</text>
        <dbReference type="Rhea" id="RHEA:48696"/>
        <dbReference type="ChEBI" id="CHEBI:15377"/>
        <dbReference type="ChEBI" id="CHEBI:15378"/>
        <dbReference type="ChEBI" id="CHEBI:25646"/>
        <dbReference type="ChEBI" id="CHEBI:90453"/>
        <dbReference type="ChEBI" id="CHEBI:90769"/>
    </reaction>
    <physiologicalReaction direction="left-to-right" evidence="29">
        <dbReference type="Rhea" id="RHEA:48697"/>
    </physiologicalReaction>
</comment>
<comment type="catalytic activity">
    <reaction evidence="20">
        <text>a 1,2-diacyl-3-O-(beta-D-galactosyl)-sn-glycerol + 2 H2O = 3-beta-D-galactosyl-sn-glycerol + 2 a fatty acid + 2 H(+)</text>
        <dbReference type="Rhea" id="RHEA:13189"/>
        <dbReference type="ChEBI" id="CHEBI:15377"/>
        <dbReference type="ChEBI" id="CHEBI:15378"/>
        <dbReference type="ChEBI" id="CHEBI:15754"/>
        <dbReference type="ChEBI" id="CHEBI:17615"/>
        <dbReference type="ChEBI" id="CHEBI:28868"/>
        <dbReference type="EC" id="3.1.1.26"/>
    </reaction>
    <physiologicalReaction direction="left-to-right" evidence="20">
        <dbReference type="Rhea" id="RHEA:13190"/>
    </physiologicalReaction>
</comment>
<comment type="catalytic activity">
    <reaction evidence="34">
        <text>a 1,2-diacyl-sn-glycero-3-phosphocholine + H2O = a monoacyl-sn-glycero-3-phosphocholine + a fatty acid + H(+)</text>
        <dbReference type="Rhea" id="RHEA:44664"/>
        <dbReference type="ChEBI" id="CHEBI:15377"/>
        <dbReference type="ChEBI" id="CHEBI:15378"/>
        <dbReference type="ChEBI" id="CHEBI:28868"/>
        <dbReference type="ChEBI" id="CHEBI:57643"/>
        <dbReference type="ChEBI" id="CHEBI:84465"/>
    </reaction>
    <physiologicalReaction direction="left-to-right" evidence="34">
        <dbReference type="Rhea" id="RHEA:44665"/>
    </physiologicalReaction>
</comment>
<dbReference type="SUPFAM" id="SSF53474">
    <property type="entry name" value="alpha/beta-Hydrolases"/>
    <property type="match status" value="1"/>
</dbReference>
<evidence type="ECO:0000256" key="1">
    <source>
        <dbReference type="ARBA" id="ARBA00004487"/>
    </source>
</evidence>
<evidence type="ECO:0000256" key="13">
    <source>
        <dbReference type="ARBA" id="ARBA00023157"/>
    </source>
</evidence>
<dbReference type="PRINTS" id="PR00823">
    <property type="entry name" value="PANCLIPASE"/>
</dbReference>
<evidence type="ECO:0000256" key="39">
    <source>
        <dbReference type="PIRSR" id="PIRSR000865-2"/>
    </source>
</evidence>
<evidence type="ECO:0000259" key="43">
    <source>
        <dbReference type="Pfam" id="PF01477"/>
    </source>
</evidence>
<keyword evidence="13 41" id="KW-1015">Disulfide bond</keyword>
<evidence type="ECO:0000256" key="25">
    <source>
        <dbReference type="ARBA" id="ARBA00047618"/>
    </source>
</evidence>
<evidence type="ECO:0000256" key="38">
    <source>
        <dbReference type="PIRSR" id="PIRSR000865-1"/>
    </source>
</evidence>
<evidence type="ECO:0000256" key="18">
    <source>
        <dbReference type="ARBA" id="ARBA00023590"/>
    </source>
</evidence>
<comment type="catalytic activity">
    <reaction evidence="27">
        <text>1,2,3-tripropanoylglycerol + H2O = dipropanoylglycerol + propanoate + H(+)</text>
        <dbReference type="Rhea" id="RHEA:48024"/>
        <dbReference type="ChEBI" id="CHEBI:15377"/>
        <dbReference type="ChEBI" id="CHEBI:15378"/>
        <dbReference type="ChEBI" id="CHEBI:17272"/>
        <dbReference type="ChEBI" id="CHEBI:88153"/>
        <dbReference type="ChEBI" id="CHEBI:88155"/>
    </reaction>
    <physiologicalReaction direction="left-to-right" evidence="27">
        <dbReference type="Rhea" id="RHEA:48025"/>
    </physiologicalReaction>
</comment>
<evidence type="ECO:0000256" key="36">
    <source>
        <dbReference type="ARBA" id="ARBA00049352"/>
    </source>
</evidence>
<evidence type="ECO:0000256" key="3">
    <source>
        <dbReference type="ARBA" id="ARBA00004879"/>
    </source>
</evidence>
<evidence type="ECO:0000256" key="9">
    <source>
        <dbReference type="ARBA" id="ARBA00022837"/>
    </source>
</evidence>
<evidence type="ECO:0000313" key="45">
    <source>
        <dbReference type="Proteomes" id="UP001174136"/>
    </source>
</evidence>
<comment type="catalytic activity">
    <reaction evidence="32">
        <text>long chain 1,2-diacyl-3-O-beta-D-galactosyl-sn-glycerol + H2O = long chain acyl-3-O-beta-D-galactosyl-sn-glycerol + a fatty acid + H(+)</text>
        <dbReference type="Rhea" id="RHEA:48700"/>
        <dbReference type="ChEBI" id="CHEBI:15377"/>
        <dbReference type="ChEBI" id="CHEBI:15378"/>
        <dbReference type="ChEBI" id="CHEBI:28868"/>
        <dbReference type="ChEBI" id="CHEBI:90477"/>
        <dbReference type="ChEBI" id="CHEBI:90770"/>
    </reaction>
    <physiologicalReaction direction="left-to-right" evidence="32">
        <dbReference type="Rhea" id="RHEA:48701"/>
    </physiologicalReaction>
</comment>
<dbReference type="InterPro" id="IPR000734">
    <property type="entry name" value="TAG_lipase"/>
</dbReference>
<comment type="catalytic activity">
    <reaction evidence="17">
        <text>a triacylglycerol + H2O = a diacylglycerol + a fatty acid + H(+)</text>
        <dbReference type="Rhea" id="RHEA:12044"/>
        <dbReference type="ChEBI" id="CHEBI:15377"/>
        <dbReference type="ChEBI" id="CHEBI:15378"/>
        <dbReference type="ChEBI" id="CHEBI:17855"/>
        <dbReference type="ChEBI" id="CHEBI:18035"/>
        <dbReference type="ChEBI" id="CHEBI:28868"/>
        <dbReference type="EC" id="3.1.1.3"/>
    </reaction>
    <physiologicalReaction direction="left-to-right" evidence="17">
        <dbReference type="Rhea" id="RHEA:12045"/>
    </physiologicalReaction>
</comment>
<comment type="catalytic activity">
    <reaction evidence="25">
        <text>1,2-didecanoylglycerol + H2O = decanoylglycerol + decanoate + H(+)</text>
        <dbReference type="Rhea" id="RHEA:48596"/>
        <dbReference type="ChEBI" id="CHEBI:11152"/>
        <dbReference type="ChEBI" id="CHEBI:15377"/>
        <dbReference type="ChEBI" id="CHEBI:15378"/>
        <dbReference type="ChEBI" id="CHEBI:27689"/>
        <dbReference type="ChEBI" id="CHEBI:90605"/>
    </reaction>
    <physiologicalReaction direction="left-to-right" evidence="25">
        <dbReference type="Rhea" id="RHEA:48597"/>
    </physiologicalReaction>
</comment>
<evidence type="ECO:0000256" key="21">
    <source>
        <dbReference type="ARBA" id="ARBA00036575"/>
    </source>
</evidence>
<evidence type="ECO:0000256" key="4">
    <source>
        <dbReference type="ARBA" id="ARBA00005189"/>
    </source>
</evidence>
<feature type="chain" id="PRO_5041486004" description="Triacylglycerol lipase" evidence="41">
    <location>
        <begin position="17"/>
        <end position="481"/>
    </location>
</feature>
<keyword evidence="41" id="KW-0732">Signal</keyword>
<dbReference type="PIRSF" id="PIRSF000865">
    <property type="entry name" value="Lipoprotein_lipase_LIPH"/>
    <property type="match status" value="1"/>
</dbReference>
<evidence type="ECO:0000256" key="2">
    <source>
        <dbReference type="ARBA" id="ARBA00004613"/>
    </source>
</evidence>
<dbReference type="PANTHER" id="PTHR11610:SF165">
    <property type="entry name" value="PANCREATIC LIPASE-RELATED PROTEIN 2"/>
    <property type="match status" value="1"/>
</dbReference>
<feature type="signal peptide" evidence="41">
    <location>
        <begin position="1"/>
        <end position="16"/>
    </location>
</feature>
<dbReference type="InterPro" id="IPR036392">
    <property type="entry name" value="PLAT/LH2_dom_sf"/>
</dbReference>
<dbReference type="EC" id="3.1.1.3" evidence="41"/>
<evidence type="ECO:0000256" key="20">
    <source>
        <dbReference type="ARBA" id="ARBA00036503"/>
    </source>
</evidence>
<feature type="domain" description="Lipase" evidence="42">
    <location>
        <begin position="307"/>
        <end position="385"/>
    </location>
</feature>
<evidence type="ECO:0000256" key="41">
    <source>
        <dbReference type="RuleBase" id="RU362046"/>
    </source>
</evidence>
<evidence type="ECO:0000256" key="23">
    <source>
        <dbReference type="ARBA" id="ARBA00047296"/>
    </source>
</evidence>
<accession>A0AA47MZJ2</accession>
<evidence type="ECO:0000256" key="19">
    <source>
        <dbReference type="ARBA" id="ARBA00024321"/>
    </source>
</evidence>
<keyword evidence="45" id="KW-1185">Reference proteome</keyword>
<comment type="caution">
    <text evidence="44">The sequence shown here is derived from an EMBL/GenBank/DDBJ whole genome shotgun (WGS) entry which is preliminary data.</text>
</comment>
<evidence type="ECO:0000256" key="17">
    <source>
        <dbReference type="ARBA" id="ARBA00023369"/>
    </source>
</evidence>
<comment type="catalytic activity">
    <reaction evidence="21">
        <text>1-beta-D-galactosyl-2,3-didodecanoyl-sn-glycerol + H2O = 1-beta-D-galactosyl-dodecanoyl-sn-glycerol + dodecanoate + H(+)</text>
        <dbReference type="Rhea" id="RHEA:48536"/>
        <dbReference type="ChEBI" id="CHEBI:15377"/>
        <dbReference type="ChEBI" id="CHEBI:15378"/>
        <dbReference type="ChEBI" id="CHEBI:18262"/>
        <dbReference type="ChEBI" id="CHEBI:90342"/>
        <dbReference type="ChEBI" id="CHEBI:90514"/>
    </reaction>
    <physiologicalReaction direction="left-to-right" evidence="21">
        <dbReference type="Rhea" id="RHEA:48537"/>
    </physiologicalReaction>
</comment>
<comment type="catalytic activity">
    <reaction evidence="24">
        <text>1-(9Z-octadecenoyl)-glycerol + H2O = glycerol + (9Z)-octadecenoate + H(+)</text>
        <dbReference type="Rhea" id="RHEA:38487"/>
        <dbReference type="ChEBI" id="CHEBI:15377"/>
        <dbReference type="ChEBI" id="CHEBI:15378"/>
        <dbReference type="ChEBI" id="CHEBI:17754"/>
        <dbReference type="ChEBI" id="CHEBI:30823"/>
        <dbReference type="ChEBI" id="CHEBI:75342"/>
    </reaction>
    <physiologicalReaction direction="left-to-right" evidence="24">
        <dbReference type="Rhea" id="RHEA:38488"/>
    </physiologicalReaction>
</comment>
<keyword evidence="7 39" id="KW-0479">Metal-binding</keyword>
<dbReference type="GO" id="GO:0004465">
    <property type="term" value="F:lipoprotein lipase activity"/>
    <property type="evidence" value="ECO:0007669"/>
    <property type="project" value="TreeGrafter"/>
</dbReference>
<keyword evidence="9 39" id="KW-0106">Calcium</keyword>
<evidence type="ECO:0000256" key="29">
    <source>
        <dbReference type="ARBA" id="ARBA00048268"/>
    </source>
</evidence>
<comment type="subcellular location">
    <subcellularLocation>
        <location evidence="1">Cell projection</location>
        <location evidence="1">Neuron projection</location>
    </subcellularLocation>
    <subcellularLocation>
        <location evidence="2 41">Secreted</location>
    </subcellularLocation>
    <subcellularLocation>
        <location evidence="19">Zymogen granule membrane</location>
        <topology evidence="19">Peripheral membrane protein</topology>
    </subcellularLocation>
</comment>
<evidence type="ECO:0000256" key="27">
    <source>
        <dbReference type="ARBA" id="ARBA00047744"/>
    </source>
</evidence>
<dbReference type="Pfam" id="PF00151">
    <property type="entry name" value="Lipase"/>
    <property type="match status" value="2"/>
</dbReference>
<evidence type="ECO:0000256" key="5">
    <source>
        <dbReference type="ARBA" id="ARBA00010701"/>
    </source>
</evidence>
<keyword evidence="12" id="KW-0472">Membrane</keyword>
<keyword evidence="11 41" id="KW-0443">Lipid metabolism</keyword>
<feature type="binding site" evidence="39">
    <location>
        <position position="205"/>
    </location>
    <ligand>
        <name>Ca(2+)</name>
        <dbReference type="ChEBI" id="CHEBI:29108"/>
    </ligand>
</feature>
<dbReference type="GO" id="GO:0005615">
    <property type="term" value="C:extracellular space"/>
    <property type="evidence" value="ECO:0007669"/>
    <property type="project" value="TreeGrafter"/>
</dbReference>
<comment type="catalytic activity">
    <reaction evidence="37">
        <text>1,2-didodecanoyl-3-beta-D-galactosyl-sn-glycerol + H2O = dodecanoyl-3-beta-D-galactosyl-sn-glycerol + dodecanoate + H(+)</text>
        <dbReference type="Rhea" id="RHEA:48540"/>
        <dbReference type="ChEBI" id="CHEBI:15377"/>
        <dbReference type="ChEBI" id="CHEBI:15378"/>
        <dbReference type="ChEBI" id="CHEBI:18262"/>
        <dbReference type="ChEBI" id="CHEBI:90340"/>
        <dbReference type="ChEBI" id="CHEBI:90515"/>
    </reaction>
    <physiologicalReaction direction="left-to-right" evidence="37">
        <dbReference type="Rhea" id="RHEA:48541"/>
    </physiologicalReaction>
</comment>
<comment type="catalytic activity">
    <reaction evidence="36">
        <text>long chain 1,2-diacyl-3-O-[alpha-D-galactosyl-(1-&gt;6)-beta-D-galactosyl]-sn-glycerol + H2O = long chain acyl-3-O-[alpha-D-galactosyl-(1-&gt;6)-beta-D-galactosyl]-sn-glycerol + a fatty acid + H(+)</text>
        <dbReference type="Rhea" id="RHEA:48708"/>
        <dbReference type="ChEBI" id="CHEBI:15377"/>
        <dbReference type="ChEBI" id="CHEBI:15378"/>
        <dbReference type="ChEBI" id="CHEBI:28868"/>
        <dbReference type="ChEBI" id="CHEBI:90463"/>
        <dbReference type="ChEBI" id="CHEBI:90774"/>
    </reaction>
    <physiologicalReaction direction="left-to-right" evidence="36">
        <dbReference type="Rhea" id="RHEA:48709"/>
    </physiologicalReaction>
</comment>
<evidence type="ECO:0000256" key="16">
    <source>
        <dbReference type="ARBA" id="ARBA00023329"/>
    </source>
</evidence>
<name>A0AA47MZJ2_MERPO</name>
<evidence type="ECO:0000256" key="37">
    <source>
        <dbReference type="ARBA" id="ARBA00049420"/>
    </source>
</evidence>
<organism evidence="44 45">
    <name type="scientific">Merluccius polli</name>
    <name type="common">Benguela hake</name>
    <name type="synonym">Merluccius cadenati</name>
    <dbReference type="NCBI Taxonomy" id="89951"/>
    <lineage>
        <taxon>Eukaryota</taxon>
        <taxon>Metazoa</taxon>
        <taxon>Chordata</taxon>
        <taxon>Craniata</taxon>
        <taxon>Vertebrata</taxon>
        <taxon>Euteleostomi</taxon>
        <taxon>Actinopterygii</taxon>
        <taxon>Neopterygii</taxon>
        <taxon>Teleostei</taxon>
        <taxon>Neoteleostei</taxon>
        <taxon>Acanthomorphata</taxon>
        <taxon>Zeiogadaria</taxon>
        <taxon>Gadariae</taxon>
        <taxon>Gadiformes</taxon>
        <taxon>Gadoidei</taxon>
        <taxon>Merlucciidae</taxon>
        <taxon>Merluccius</taxon>
    </lineage>
</organism>
<dbReference type="AlphaFoldDB" id="A0AA47MZJ2"/>
<dbReference type="PANTHER" id="PTHR11610">
    <property type="entry name" value="LIPASE"/>
    <property type="match status" value="1"/>
</dbReference>
<dbReference type="GO" id="GO:0047714">
    <property type="term" value="F:galactolipase activity"/>
    <property type="evidence" value="ECO:0007669"/>
    <property type="project" value="UniProtKB-EC"/>
</dbReference>
<dbReference type="InterPro" id="IPR029058">
    <property type="entry name" value="AB_hydrolase_fold"/>
</dbReference>
<comment type="catalytic activity">
    <reaction evidence="31">
        <text>1,2,3-tri-(9Z-octadecenoyl)-glycerol + H2O = di-(9Z)-octadecenoylglycerol + (9Z)-octadecenoate + H(+)</text>
        <dbReference type="Rhea" id="RHEA:38575"/>
        <dbReference type="ChEBI" id="CHEBI:15377"/>
        <dbReference type="ChEBI" id="CHEBI:15378"/>
        <dbReference type="ChEBI" id="CHEBI:30823"/>
        <dbReference type="ChEBI" id="CHEBI:53753"/>
        <dbReference type="ChEBI" id="CHEBI:75945"/>
    </reaction>
    <physiologicalReaction direction="left-to-right" evidence="31">
        <dbReference type="Rhea" id="RHEA:38576"/>
    </physiologicalReaction>
</comment>
<feature type="domain" description="PLAT" evidence="43">
    <location>
        <begin position="407"/>
        <end position="479"/>
    </location>
</feature>
<keyword evidence="16" id="KW-0968">Cytoplasmic vesicle</keyword>
<evidence type="ECO:0000256" key="11">
    <source>
        <dbReference type="ARBA" id="ARBA00023098"/>
    </source>
</evidence>
<feature type="domain" description="Lipase" evidence="42">
    <location>
        <begin position="18"/>
        <end position="270"/>
    </location>
</feature>
<feature type="active site" description="Nucleophile" evidence="38">
    <location>
        <position position="168"/>
    </location>
</feature>
<evidence type="ECO:0000313" key="44">
    <source>
        <dbReference type="EMBL" id="KAK0149095.1"/>
    </source>
</evidence>
<evidence type="ECO:0000256" key="31">
    <source>
        <dbReference type="ARBA" id="ARBA00048386"/>
    </source>
</evidence>
<keyword evidence="6 41" id="KW-0964">Secreted</keyword>
<dbReference type="SUPFAM" id="SSF49723">
    <property type="entry name" value="Lipase/lipooxygenase domain (PLAT/LH2 domain)"/>
    <property type="match status" value="1"/>
</dbReference>
<comment type="catalytic activity">
    <reaction evidence="22">
        <text>(9Z-octadecenoyl)-glycerol + H2O = glycerol + (9Z)-octadecenoate + H(+)</text>
        <dbReference type="Rhea" id="RHEA:39955"/>
        <dbReference type="ChEBI" id="CHEBI:15377"/>
        <dbReference type="ChEBI" id="CHEBI:15378"/>
        <dbReference type="ChEBI" id="CHEBI:17754"/>
        <dbReference type="ChEBI" id="CHEBI:30823"/>
        <dbReference type="ChEBI" id="CHEBI:75937"/>
    </reaction>
    <physiologicalReaction direction="left-to-right" evidence="22">
        <dbReference type="Rhea" id="RHEA:39956"/>
    </physiologicalReaction>
</comment>
<comment type="pathway">
    <text evidence="3">Glycerolipid metabolism; triacylglycerol degradation.</text>
</comment>
<evidence type="ECO:0000256" key="8">
    <source>
        <dbReference type="ARBA" id="ARBA00022801"/>
    </source>
</evidence>
<keyword evidence="15" id="KW-0966">Cell projection</keyword>
<dbReference type="GO" id="GO:0042589">
    <property type="term" value="C:zymogen granule membrane"/>
    <property type="evidence" value="ECO:0007669"/>
    <property type="project" value="UniProtKB-SubCell"/>
</dbReference>
<keyword evidence="8" id="KW-0378">Hydrolase</keyword>
<keyword evidence="14" id="KW-0325">Glycoprotein</keyword>
<reference evidence="44" key="1">
    <citation type="journal article" date="2023" name="Front. Mar. Sci.">
        <title>A new Merluccius polli reference genome to investigate the effects of global change in West African waters.</title>
        <authorList>
            <person name="Mateo J.L."/>
            <person name="Blanco-Fernandez C."/>
            <person name="Garcia-Vazquez E."/>
            <person name="Machado-Schiaffino G."/>
        </authorList>
    </citation>
    <scope>NUCLEOTIDE SEQUENCE</scope>
    <source>
        <strain evidence="44">C29</strain>
        <tissue evidence="44">Fin</tissue>
    </source>
</reference>
<gene>
    <name evidence="44" type="primary">PNLIPRP1</name>
    <name evidence="44" type="ORF">N1851_010386</name>
</gene>
<comment type="pathway">
    <text evidence="18">Glycolipid metabolism.</text>
</comment>
<protein>
    <recommendedName>
        <fullName evidence="41">Triacylglycerol lipase</fullName>
        <ecNumber evidence="41">3.1.1.3</ecNumber>
    </recommendedName>
    <alternativeName>
        <fullName evidence="41">Pancreatic lipase</fullName>
    </alternativeName>
</protein>
<dbReference type="Pfam" id="PF01477">
    <property type="entry name" value="PLAT"/>
    <property type="match status" value="1"/>
</dbReference>
<dbReference type="GO" id="GO:0016042">
    <property type="term" value="P:lipid catabolic process"/>
    <property type="evidence" value="ECO:0007669"/>
    <property type="project" value="UniProtKB-KW"/>
</dbReference>
<dbReference type="EMBL" id="JAOPHQ010001863">
    <property type="protein sequence ID" value="KAK0149095.1"/>
    <property type="molecule type" value="Genomic_DNA"/>
</dbReference>
<comment type="catalytic activity">
    <reaction evidence="26">
        <text>di-(9Z)-octadecenoylglycerol + H2O = (9Z-octadecenoyl)-glycerol + (9Z)-octadecenoate + H(+)</text>
        <dbReference type="Rhea" id="RHEA:47868"/>
        <dbReference type="ChEBI" id="CHEBI:15377"/>
        <dbReference type="ChEBI" id="CHEBI:15378"/>
        <dbReference type="ChEBI" id="CHEBI:30823"/>
        <dbReference type="ChEBI" id="CHEBI:75937"/>
        <dbReference type="ChEBI" id="CHEBI:75945"/>
    </reaction>
    <physiologicalReaction direction="left-to-right" evidence="26">
        <dbReference type="Rhea" id="RHEA:47869"/>
    </physiologicalReaction>
</comment>
<dbReference type="InterPro" id="IPR033906">
    <property type="entry name" value="Lipase_N"/>
</dbReference>
<feature type="binding site" evidence="39">
    <location>
        <position position="207"/>
    </location>
    <ligand>
        <name>Ca(2+)</name>
        <dbReference type="ChEBI" id="CHEBI:29108"/>
    </ligand>
</feature>
<dbReference type="CDD" id="cd00707">
    <property type="entry name" value="Pancreat_lipase_like"/>
    <property type="match status" value="1"/>
</dbReference>
<dbReference type="InterPro" id="IPR013818">
    <property type="entry name" value="Lipase"/>
</dbReference>
<evidence type="ECO:0000256" key="10">
    <source>
        <dbReference type="ARBA" id="ARBA00022963"/>
    </source>
</evidence>
<evidence type="ECO:0000256" key="32">
    <source>
        <dbReference type="ARBA" id="ARBA00048546"/>
    </source>
</evidence>
<dbReference type="GO" id="GO:0046872">
    <property type="term" value="F:metal ion binding"/>
    <property type="evidence" value="ECO:0007669"/>
    <property type="project" value="UniProtKB-KW"/>
</dbReference>
<comment type="catalytic activity">
    <reaction evidence="28">
        <text>a 1,2-diacyl-3-O-[alpha-D-galactosyl-(1-&gt;6)-beta-D-galactosyl]-sn-glycerol + H2O = acyl-3-O-[alpha-D-galactosyl-(1-&gt;6)-beta-D-galactosyl]-sn-glycerol + a fatty acid + H(+)</text>
        <dbReference type="Rhea" id="RHEA:48372"/>
        <dbReference type="ChEBI" id="CHEBI:15377"/>
        <dbReference type="ChEBI" id="CHEBI:15378"/>
        <dbReference type="ChEBI" id="CHEBI:28396"/>
        <dbReference type="ChEBI" id="CHEBI:28868"/>
        <dbReference type="ChEBI" id="CHEBI:90310"/>
    </reaction>
    <physiologicalReaction direction="left-to-right" evidence="28">
        <dbReference type="Rhea" id="RHEA:48373"/>
    </physiologicalReaction>
</comment>
<comment type="similarity">
    <text evidence="5 40">Belongs to the AB hydrolase superfamily. Lipase family.</text>
</comment>
<keyword evidence="10 41" id="KW-0442">Lipid degradation</keyword>
<comment type="catalytic activity">
    <reaction evidence="33">
        <text>1,2-dioctanoyl-3-O-[alpha-D-galactosyl-(1-&gt;6)-beta-D-galactosyl]-sn-glycerol + H2O = octanoyl-3-O-[alpha-D-galactosyl-(1-&gt;6)-beta-D-galactosyl]-sn-glycerol + octanoate + H(+)</text>
        <dbReference type="Rhea" id="RHEA:48692"/>
        <dbReference type="ChEBI" id="CHEBI:15377"/>
        <dbReference type="ChEBI" id="CHEBI:15378"/>
        <dbReference type="ChEBI" id="CHEBI:25646"/>
        <dbReference type="ChEBI" id="CHEBI:90457"/>
        <dbReference type="ChEBI" id="CHEBI:90768"/>
    </reaction>
    <physiologicalReaction direction="left-to-right" evidence="33">
        <dbReference type="Rhea" id="RHEA:48693"/>
    </physiologicalReaction>
</comment>
<dbReference type="InterPro" id="IPR001024">
    <property type="entry name" value="PLAT/LH2_dom"/>
</dbReference>
<evidence type="ECO:0000256" key="14">
    <source>
        <dbReference type="ARBA" id="ARBA00023180"/>
    </source>
</evidence>
<evidence type="ECO:0000256" key="12">
    <source>
        <dbReference type="ARBA" id="ARBA00023136"/>
    </source>
</evidence>
<dbReference type="Proteomes" id="UP001174136">
    <property type="component" value="Unassembled WGS sequence"/>
</dbReference>
<feature type="binding site" evidence="39">
    <location>
        <position position="210"/>
    </location>
    <ligand>
        <name>Ca(2+)</name>
        <dbReference type="ChEBI" id="CHEBI:29108"/>
    </ligand>
</feature>
<dbReference type="PRINTS" id="PR00821">
    <property type="entry name" value="TAGLIPASE"/>
</dbReference>
<dbReference type="Gene3D" id="3.40.50.1820">
    <property type="entry name" value="alpha/beta hydrolase"/>
    <property type="match status" value="1"/>
</dbReference>
<evidence type="ECO:0000256" key="34">
    <source>
        <dbReference type="ARBA" id="ARBA00049154"/>
    </source>
</evidence>
<sequence length="481" mass="53767">MWILSAVFCLFGAAYAEEVCYGDLGCFSDLPPWGGTLERPIASLPWDPDMIGTRFLLFTQKNRYYQEITADPSIMKVTNYNKLRDTRFIIPGYLQKGEENWPEDMCKSMIKWESVNCIAMEWIAGVRTPYAQSVNNARVVAAQVAHMIHFLMGYYKQKADKFHIIGHSLGAHAAGEVGTLVPNLARITGLDPVEPYFQGTDPAVRLDTSDAALVDVIHTDSLPFTKDNLGLGMSETMGHIDFYPNGGELMPGCSKNKGSPNNLDAIWEGELVQDKHTRRKSRCKFVQLEIFPKMSDSGFCLKCTMAFDGCNHARAYQYYTESTVKAQGFVAYPCSDKESFAAGKCFPCPAGSSCPLMGLAVRKFNMTSVNPGTKFFLTTGENEPFGRFSYRARVLLAGAVWPNPGFMYITMKGDRDQTEDIKLHMGLLSPGYTYEVLINTNVDVGEVKEMTFRWYNHIFNPMGPKYGASQIELVRGKDGKM</sequence>
<comment type="catalytic activity">
    <reaction evidence="35">
        <text>1,2,3-trioctanoylglycerol + H2O = dioctanoylglycerol + octanoate + H(+)</text>
        <dbReference type="Rhea" id="RHEA:47864"/>
        <dbReference type="ChEBI" id="CHEBI:15377"/>
        <dbReference type="ChEBI" id="CHEBI:15378"/>
        <dbReference type="ChEBI" id="CHEBI:25646"/>
        <dbReference type="ChEBI" id="CHEBI:76978"/>
        <dbReference type="ChEBI" id="CHEBI:88066"/>
    </reaction>
    <physiologicalReaction direction="left-to-right" evidence="35">
        <dbReference type="Rhea" id="RHEA:47865"/>
    </physiologicalReaction>
</comment>
<evidence type="ECO:0000256" key="33">
    <source>
        <dbReference type="ARBA" id="ARBA00049076"/>
    </source>
</evidence>